<feature type="repeat" description="TPR" evidence="3">
    <location>
        <begin position="77"/>
        <end position="110"/>
    </location>
</feature>
<feature type="signal peptide" evidence="4">
    <location>
        <begin position="1"/>
        <end position="29"/>
    </location>
</feature>
<dbReference type="Gene3D" id="1.25.40.10">
    <property type="entry name" value="Tetratricopeptide repeat domain"/>
    <property type="match status" value="1"/>
</dbReference>
<dbReference type="PROSITE" id="PS50005">
    <property type="entry name" value="TPR"/>
    <property type="match status" value="3"/>
</dbReference>
<feature type="repeat" description="TPR" evidence="3">
    <location>
        <begin position="43"/>
        <end position="76"/>
    </location>
</feature>
<dbReference type="RefSeq" id="WP_192538603.1">
    <property type="nucleotide sequence ID" value="NZ_RRZB01000026.1"/>
</dbReference>
<protein>
    <submittedName>
        <fullName evidence="5">Type IV pilus biogenesis/stability protein PilW</fullName>
    </submittedName>
</protein>
<organism evidence="5 6">
    <name type="scientific">Halomonas colorata</name>
    <dbReference type="NCBI Taxonomy" id="2742615"/>
    <lineage>
        <taxon>Bacteria</taxon>
        <taxon>Pseudomonadati</taxon>
        <taxon>Pseudomonadota</taxon>
        <taxon>Gammaproteobacteria</taxon>
        <taxon>Oceanospirillales</taxon>
        <taxon>Halomonadaceae</taxon>
        <taxon>Halomonas</taxon>
    </lineage>
</organism>
<evidence type="ECO:0000256" key="2">
    <source>
        <dbReference type="ARBA" id="ARBA00022803"/>
    </source>
</evidence>
<name>A0ABR9FZI8_9GAMM</name>
<dbReference type="Proteomes" id="UP001645038">
    <property type="component" value="Unassembled WGS sequence"/>
</dbReference>
<dbReference type="PANTHER" id="PTHR45586">
    <property type="entry name" value="TPR REPEAT-CONTAINING PROTEIN PA4667"/>
    <property type="match status" value="1"/>
</dbReference>
<dbReference type="Pfam" id="PF13424">
    <property type="entry name" value="TPR_12"/>
    <property type="match status" value="1"/>
</dbReference>
<keyword evidence="2 3" id="KW-0802">TPR repeat</keyword>
<dbReference type="InterPro" id="IPR019734">
    <property type="entry name" value="TPR_rpt"/>
</dbReference>
<dbReference type="NCBIfam" id="TIGR02521">
    <property type="entry name" value="type_IV_pilW"/>
    <property type="match status" value="1"/>
</dbReference>
<dbReference type="SUPFAM" id="SSF48452">
    <property type="entry name" value="TPR-like"/>
    <property type="match status" value="1"/>
</dbReference>
<gene>
    <name evidence="5" type="primary">pilW</name>
    <name evidence="5" type="ORF">EI547_11310</name>
</gene>
<dbReference type="InterPro" id="IPR051012">
    <property type="entry name" value="CellSynth/LPSAsmb/PSIAsmb"/>
</dbReference>
<keyword evidence="6" id="KW-1185">Reference proteome</keyword>
<evidence type="ECO:0000313" key="5">
    <source>
        <dbReference type="EMBL" id="MBE0464042.1"/>
    </source>
</evidence>
<comment type="caution">
    <text evidence="5">The sequence shown here is derived from an EMBL/GenBank/DDBJ whole genome shotgun (WGS) entry which is preliminary data.</text>
</comment>
<evidence type="ECO:0000256" key="1">
    <source>
        <dbReference type="ARBA" id="ARBA00022737"/>
    </source>
</evidence>
<accession>A0ABR9FZI8</accession>
<feature type="chain" id="PRO_5046150366" evidence="4">
    <location>
        <begin position="30"/>
        <end position="244"/>
    </location>
</feature>
<keyword evidence="4" id="KW-0732">Signal</keyword>
<dbReference type="InterPro" id="IPR013360">
    <property type="entry name" value="Pilus_4_PilW"/>
</dbReference>
<proteinExistence type="predicted"/>
<evidence type="ECO:0000256" key="3">
    <source>
        <dbReference type="PROSITE-ProRule" id="PRU00339"/>
    </source>
</evidence>
<evidence type="ECO:0000256" key="4">
    <source>
        <dbReference type="SAM" id="SignalP"/>
    </source>
</evidence>
<dbReference type="SMART" id="SM00028">
    <property type="entry name" value="TPR"/>
    <property type="match status" value="3"/>
</dbReference>
<sequence>MIGHCRRFNPLRVPILAAFLSSVWLVGCATSNNLPATANTDAKDAYTQLGVAYLERDNLPRARAALGRALEIAPNHGEALQALALVYQQQGDVELANTYFQQAIDVAPMFTRARNNYAAFLYQQGHIAAACEQLEHASQDAQYANRAQLFTNLGQCYLALEEFDKARGRLARAQRIDPQSPRGYFLLAELEVSQGNYRNAWSPLQTYLQLAGPDQAALEMAIDIARAQGDHATAADYQRRLGTY</sequence>
<reference evidence="5 6" key="1">
    <citation type="submission" date="2020-07" db="EMBL/GenBank/DDBJ databases">
        <title>Halophilic bacteria isolated from french cheeses.</title>
        <authorList>
            <person name="Kothe C.I."/>
            <person name="Farah-Kraiem B."/>
            <person name="Renault P."/>
            <person name="Dridi B."/>
        </authorList>
    </citation>
    <scope>NUCLEOTIDE SEQUENCE [LARGE SCALE GENOMIC DNA]</scope>
    <source>
        <strain evidence="5 6">FME20</strain>
    </source>
</reference>
<dbReference type="Pfam" id="PF13432">
    <property type="entry name" value="TPR_16"/>
    <property type="match status" value="1"/>
</dbReference>
<dbReference type="InterPro" id="IPR011990">
    <property type="entry name" value="TPR-like_helical_dom_sf"/>
</dbReference>
<evidence type="ECO:0000313" key="6">
    <source>
        <dbReference type="Proteomes" id="UP001645038"/>
    </source>
</evidence>
<keyword evidence="1" id="KW-0677">Repeat</keyword>
<dbReference type="PROSITE" id="PS51257">
    <property type="entry name" value="PROKAR_LIPOPROTEIN"/>
    <property type="match status" value="1"/>
</dbReference>
<dbReference type="EMBL" id="RRZB01000026">
    <property type="protein sequence ID" value="MBE0464042.1"/>
    <property type="molecule type" value="Genomic_DNA"/>
</dbReference>
<dbReference type="PANTHER" id="PTHR45586:SF1">
    <property type="entry name" value="LIPOPOLYSACCHARIDE ASSEMBLY PROTEIN B"/>
    <property type="match status" value="1"/>
</dbReference>
<feature type="repeat" description="TPR" evidence="3">
    <location>
        <begin position="147"/>
        <end position="180"/>
    </location>
</feature>